<dbReference type="CDD" id="cd00438">
    <property type="entry name" value="cupin_RmlC"/>
    <property type="match status" value="1"/>
</dbReference>
<comment type="similarity">
    <text evidence="7">Belongs to the dTDP-4-dehydrorhamnose 3,5-epimerase family.</text>
</comment>
<dbReference type="AlphaFoldDB" id="A0AAE9I3Y9"/>
<reference evidence="8" key="2">
    <citation type="submission" date="2022-05" db="EMBL/GenBank/DDBJ databases">
        <authorList>
            <person name="Kunte H.-J."/>
        </authorList>
    </citation>
    <scope>NUCLEOTIDE SEQUENCE</scope>
    <source>
        <strain evidence="8">G5</strain>
    </source>
</reference>
<protein>
    <recommendedName>
        <fullName evidence="4 7">dTDP-4-dehydrorhamnose 3,5-epimerase</fullName>
        <ecNumber evidence="3 7">5.1.3.13</ecNumber>
    </recommendedName>
    <alternativeName>
        <fullName evidence="7">Thymidine diphospho-4-keto-rhamnose 3,5-epimerase</fullName>
    </alternativeName>
</protein>
<comment type="pathway">
    <text evidence="7">Carbohydrate biosynthesis; dTDP-L-rhamnose biosynthesis.</text>
</comment>
<evidence type="ECO:0000256" key="7">
    <source>
        <dbReference type="RuleBase" id="RU364069"/>
    </source>
</evidence>
<dbReference type="GO" id="GO:0005829">
    <property type="term" value="C:cytosol"/>
    <property type="evidence" value="ECO:0007669"/>
    <property type="project" value="TreeGrafter"/>
</dbReference>
<dbReference type="GO" id="GO:0000271">
    <property type="term" value="P:polysaccharide biosynthetic process"/>
    <property type="evidence" value="ECO:0007669"/>
    <property type="project" value="TreeGrafter"/>
</dbReference>
<comment type="subunit">
    <text evidence="7">Homodimer.</text>
</comment>
<dbReference type="GO" id="GO:0019305">
    <property type="term" value="P:dTDP-rhamnose biosynthetic process"/>
    <property type="evidence" value="ECO:0007669"/>
    <property type="project" value="UniProtKB-UniRule"/>
</dbReference>
<evidence type="ECO:0000313" key="9">
    <source>
        <dbReference type="Proteomes" id="UP001056132"/>
    </source>
</evidence>
<evidence type="ECO:0000256" key="1">
    <source>
        <dbReference type="ARBA" id="ARBA00001298"/>
    </source>
</evidence>
<dbReference type="RefSeq" id="WP_211942718.1">
    <property type="nucleotide sequence ID" value="NZ_CAJPVH010000002.1"/>
</dbReference>
<evidence type="ECO:0000313" key="8">
    <source>
        <dbReference type="EMBL" id="URF06977.1"/>
    </source>
</evidence>
<comment type="catalytic activity">
    <reaction evidence="1 7">
        <text>dTDP-4-dehydro-6-deoxy-alpha-D-glucose = dTDP-4-dehydro-beta-L-rhamnose</text>
        <dbReference type="Rhea" id="RHEA:16969"/>
        <dbReference type="ChEBI" id="CHEBI:57649"/>
        <dbReference type="ChEBI" id="CHEBI:62830"/>
        <dbReference type="EC" id="5.1.3.13"/>
    </reaction>
</comment>
<dbReference type="InterPro" id="IPR011051">
    <property type="entry name" value="RmlC_Cupin_sf"/>
</dbReference>
<dbReference type="Gene3D" id="2.60.120.10">
    <property type="entry name" value="Jelly Rolls"/>
    <property type="match status" value="1"/>
</dbReference>
<evidence type="ECO:0000256" key="5">
    <source>
        <dbReference type="PIRSR" id="PIRSR600888-1"/>
    </source>
</evidence>
<evidence type="ECO:0000256" key="2">
    <source>
        <dbReference type="ARBA" id="ARBA00001997"/>
    </source>
</evidence>
<dbReference type="KEGG" id="ccam:M5D45_28385"/>
<sequence>MTMNVTRTAIPDVLVIEPKVFGDDRGFFYESFNGPEFEALTGVKTSFVQDNHSRSARNVLRGLHYQVRHPQGKLVRVVMGEVFDVAVDLRSSSPTFGKWVGVTLSATNKRQLWVPEGFAHGFVVTSDYAEFLYKTTDTWHPEHERSLLWRDSTLHIDWPLQGEPLLAAKDAGAKTLREAEVFA</sequence>
<accession>A0AAE9I3Y9</accession>
<feature type="active site" description="Proton acceptor" evidence="5">
    <location>
        <position position="64"/>
    </location>
</feature>
<evidence type="ECO:0000256" key="6">
    <source>
        <dbReference type="PIRSR" id="PIRSR600888-3"/>
    </source>
</evidence>
<dbReference type="SUPFAM" id="SSF51182">
    <property type="entry name" value="RmlC-like cupins"/>
    <property type="match status" value="1"/>
</dbReference>
<dbReference type="PANTHER" id="PTHR21047:SF2">
    <property type="entry name" value="THYMIDINE DIPHOSPHO-4-KETO-RHAMNOSE 3,5-EPIMERASE"/>
    <property type="match status" value="1"/>
</dbReference>
<feature type="active site" description="Proton donor" evidence="5">
    <location>
        <position position="133"/>
    </location>
</feature>
<name>A0AAE9I3Y9_9BURK</name>
<gene>
    <name evidence="8" type="primary">rfbC</name>
    <name evidence="8" type="ORF">M5D45_28385</name>
</gene>
<dbReference type="Proteomes" id="UP001056132">
    <property type="component" value="Chromosome 2"/>
</dbReference>
<proteinExistence type="inferred from homology"/>
<feature type="site" description="Participates in a stacking interaction with the thymidine ring of dTDP-4-oxo-6-deoxyglucose" evidence="6">
    <location>
        <position position="139"/>
    </location>
</feature>
<dbReference type="InterPro" id="IPR000888">
    <property type="entry name" value="RmlC-like"/>
</dbReference>
<dbReference type="EMBL" id="CP097331">
    <property type="protein sequence ID" value="URF06977.1"/>
    <property type="molecule type" value="Genomic_DNA"/>
</dbReference>
<comment type="function">
    <text evidence="2 7">Catalyzes the epimerization of the C3' and C5'positions of dTDP-6-deoxy-D-xylo-4-hexulose, forming dTDP-6-deoxy-L-lyxo-4-hexulose.</text>
</comment>
<dbReference type="InterPro" id="IPR014710">
    <property type="entry name" value="RmlC-like_jellyroll"/>
</dbReference>
<evidence type="ECO:0000256" key="4">
    <source>
        <dbReference type="ARBA" id="ARBA00019595"/>
    </source>
</evidence>
<dbReference type="NCBIfam" id="TIGR01221">
    <property type="entry name" value="rmlC"/>
    <property type="match status" value="1"/>
</dbReference>
<dbReference type="EC" id="5.1.3.13" evidence="3 7"/>
<dbReference type="GO" id="GO:0008830">
    <property type="term" value="F:dTDP-4-dehydrorhamnose 3,5-epimerase activity"/>
    <property type="evidence" value="ECO:0007669"/>
    <property type="project" value="UniProtKB-UniRule"/>
</dbReference>
<keyword evidence="7 8" id="KW-0413">Isomerase</keyword>
<dbReference type="PANTHER" id="PTHR21047">
    <property type="entry name" value="DTDP-6-DEOXY-D-GLUCOSE-3,5 EPIMERASE"/>
    <property type="match status" value="1"/>
</dbReference>
<reference evidence="8" key="1">
    <citation type="journal article" date="2022" name="Microbiol. Resour. Announc.">
        <title>Genome Sequence of Cupriavidus campinensis Strain G5, a Member of a Bacterial Consortium Capable of Polyethylene Degradation.</title>
        <authorList>
            <person name="Schneider B."/>
            <person name="Pfeiffer F."/>
            <person name="Dyall-Smith M."/>
            <person name="Kunte H.J."/>
        </authorList>
    </citation>
    <scope>NUCLEOTIDE SEQUENCE</scope>
    <source>
        <strain evidence="8">G5</strain>
    </source>
</reference>
<organism evidence="8 9">
    <name type="scientific">Cupriavidus campinensis</name>
    <dbReference type="NCBI Taxonomy" id="151783"/>
    <lineage>
        <taxon>Bacteria</taxon>
        <taxon>Pseudomonadati</taxon>
        <taxon>Pseudomonadota</taxon>
        <taxon>Betaproteobacteria</taxon>
        <taxon>Burkholderiales</taxon>
        <taxon>Burkholderiaceae</taxon>
        <taxon>Cupriavidus</taxon>
    </lineage>
</organism>
<dbReference type="Pfam" id="PF00908">
    <property type="entry name" value="dTDP_sugar_isom"/>
    <property type="match status" value="1"/>
</dbReference>
<evidence type="ECO:0000256" key="3">
    <source>
        <dbReference type="ARBA" id="ARBA00012098"/>
    </source>
</evidence>